<organism evidence="2 3">
    <name type="scientific">Archangium violaceum Cb vi76</name>
    <dbReference type="NCBI Taxonomy" id="1406225"/>
    <lineage>
        <taxon>Bacteria</taxon>
        <taxon>Pseudomonadati</taxon>
        <taxon>Myxococcota</taxon>
        <taxon>Myxococcia</taxon>
        <taxon>Myxococcales</taxon>
        <taxon>Cystobacterineae</taxon>
        <taxon>Archangiaceae</taxon>
        <taxon>Archangium</taxon>
    </lineage>
</organism>
<accession>A0A084SHU7</accession>
<gene>
    <name evidence="2" type="ORF">Q664_43615</name>
</gene>
<dbReference type="AlphaFoldDB" id="A0A084SHU7"/>
<evidence type="ECO:0000313" key="3">
    <source>
        <dbReference type="Proteomes" id="UP000028547"/>
    </source>
</evidence>
<evidence type="ECO:0008006" key="4">
    <source>
        <dbReference type="Google" id="ProtNLM"/>
    </source>
</evidence>
<feature type="region of interest" description="Disordered" evidence="1">
    <location>
        <begin position="241"/>
        <end position="260"/>
    </location>
</feature>
<reference evidence="2 3" key="1">
    <citation type="submission" date="2014-07" db="EMBL/GenBank/DDBJ databases">
        <title>Draft Genome Sequence of Gephyronic Acid Producer, Cystobacter violaceus Strain Cb vi76.</title>
        <authorList>
            <person name="Stevens D.C."/>
            <person name="Young J."/>
            <person name="Carmichael R."/>
            <person name="Tan J."/>
            <person name="Taylor R.E."/>
        </authorList>
    </citation>
    <scope>NUCLEOTIDE SEQUENCE [LARGE SCALE GENOMIC DNA]</scope>
    <source>
        <strain evidence="2 3">Cb vi76</strain>
    </source>
</reference>
<dbReference type="EMBL" id="JPMI01000305">
    <property type="protein sequence ID" value="KFA88032.1"/>
    <property type="molecule type" value="Genomic_DNA"/>
</dbReference>
<comment type="caution">
    <text evidence="2">The sequence shown here is derived from an EMBL/GenBank/DDBJ whole genome shotgun (WGS) entry which is preliminary data.</text>
</comment>
<dbReference type="Proteomes" id="UP000028547">
    <property type="component" value="Unassembled WGS sequence"/>
</dbReference>
<evidence type="ECO:0000313" key="2">
    <source>
        <dbReference type="EMBL" id="KFA88032.1"/>
    </source>
</evidence>
<protein>
    <recommendedName>
        <fullName evidence="4">Immunity protein 52 domain-containing protein</fullName>
    </recommendedName>
</protein>
<proteinExistence type="predicted"/>
<name>A0A084SHU7_9BACT</name>
<dbReference type="RefSeq" id="WP_043410014.1">
    <property type="nucleotide sequence ID" value="NZ_JPMI01000305.1"/>
</dbReference>
<evidence type="ECO:0000256" key="1">
    <source>
        <dbReference type="SAM" id="MobiDB-lite"/>
    </source>
</evidence>
<sequence length="260" mass="30160">MRSRPFTTYINLPPGPLESDLLREVLHLILSEFRWFEPRRFGHADMEYPIVTGTLDLAPLLAYYEKKKGRHLFVGARTDRDYVCFFPSGPNDLPYVSYFSWTTSLADTAQPAWRQRHIEQVATLMRLVRSPLATAATEDDWDRKTQYEVQEEHSSYQEFTIRDYSEGLPGLFWRNFLGPPFVRLFGERLDSLPPGRAQRLGDDLVLLQPYELPSQASSPEADAQERELIALLGSECFYDHERRQKPTRRPVLDEMASTKA</sequence>